<dbReference type="Pfam" id="PF00072">
    <property type="entry name" value="Response_reg"/>
    <property type="match status" value="1"/>
</dbReference>
<dbReference type="Proteomes" id="UP000564704">
    <property type="component" value="Unassembled WGS sequence"/>
</dbReference>
<dbReference type="OrthoDB" id="9800897at2"/>
<dbReference type="PANTHER" id="PTHR44591:SF3">
    <property type="entry name" value="RESPONSE REGULATORY DOMAIN-CONTAINING PROTEIN"/>
    <property type="match status" value="1"/>
</dbReference>
<dbReference type="EMBL" id="SZWE01000001">
    <property type="protein sequence ID" value="MRU14984.1"/>
    <property type="molecule type" value="Genomic_DNA"/>
</dbReference>
<comment type="caution">
    <text evidence="4">The sequence shown here is derived from an EMBL/GenBank/DDBJ whole genome shotgun (WGS) entry which is preliminary data.</text>
</comment>
<gene>
    <name evidence="4" type="ORF">FDP25_06025</name>
</gene>
<proteinExistence type="predicted"/>
<dbReference type="SMART" id="SM00448">
    <property type="entry name" value="REC"/>
    <property type="match status" value="1"/>
</dbReference>
<dbReference type="PROSITE" id="PS50110">
    <property type="entry name" value="RESPONSE_REGULATORY"/>
    <property type="match status" value="1"/>
</dbReference>
<dbReference type="Gene3D" id="3.40.50.2300">
    <property type="match status" value="1"/>
</dbReference>
<dbReference type="InterPro" id="IPR050595">
    <property type="entry name" value="Bact_response_regulator"/>
</dbReference>
<evidence type="ECO:0000256" key="2">
    <source>
        <dbReference type="PROSITE-ProRule" id="PRU00169"/>
    </source>
</evidence>
<feature type="modified residue" description="4-aspartylphosphate" evidence="2">
    <location>
        <position position="53"/>
    </location>
</feature>
<dbReference type="SUPFAM" id="SSF52172">
    <property type="entry name" value="CheY-like"/>
    <property type="match status" value="1"/>
</dbReference>
<name>A0A844CY57_9RHOB</name>
<organism evidence="4 5">
    <name type="scientific">Roseovarius bejariae</name>
    <dbReference type="NCBI Taxonomy" id="2576383"/>
    <lineage>
        <taxon>Bacteria</taxon>
        <taxon>Pseudomonadati</taxon>
        <taxon>Pseudomonadota</taxon>
        <taxon>Alphaproteobacteria</taxon>
        <taxon>Rhodobacterales</taxon>
        <taxon>Roseobacteraceae</taxon>
        <taxon>Roseovarius</taxon>
    </lineage>
</organism>
<keyword evidence="1 2" id="KW-0597">Phosphoprotein</keyword>
<keyword evidence="5" id="KW-1185">Reference proteome</keyword>
<dbReference type="AlphaFoldDB" id="A0A844CY57"/>
<reference evidence="4 5" key="1">
    <citation type="submission" date="2019-05" db="EMBL/GenBank/DDBJ databases">
        <title>Roseovarius bejariae sp. nov., a moderately halophylic bacterium isolated from a saline soil in Rambla Salada (Murcia).</title>
        <authorList>
            <person name="Castro D.J."/>
            <person name="Gomez-Altuve A."/>
            <person name="Reina J.C."/>
            <person name="Rodriguez M."/>
            <person name="Sampedro I."/>
            <person name="Llamas I."/>
            <person name="Martinez-Checa F."/>
        </authorList>
    </citation>
    <scope>NUCLEOTIDE SEQUENCE [LARGE SCALE GENOMIC DNA]</scope>
    <source>
        <strain evidence="4 5">A21</strain>
    </source>
</reference>
<evidence type="ECO:0000256" key="1">
    <source>
        <dbReference type="ARBA" id="ARBA00022553"/>
    </source>
</evidence>
<accession>A0A844CY57</accession>
<dbReference type="InterPro" id="IPR011006">
    <property type="entry name" value="CheY-like_superfamily"/>
</dbReference>
<evidence type="ECO:0000259" key="3">
    <source>
        <dbReference type="PROSITE" id="PS50110"/>
    </source>
</evidence>
<evidence type="ECO:0000313" key="5">
    <source>
        <dbReference type="Proteomes" id="UP000564704"/>
    </source>
</evidence>
<evidence type="ECO:0000313" key="4">
    <source>
        <dbReference type="EMBL" id="MRU14984.1"/>
    </source>
</evidence>
<dbReference type="PANTHER" id="PTHR44591">
    <property type="entry name" value="STRESS RESPONSE REGULATOR PROTEIN 1"/>
    <property type="match status" value="1"/>
</dbReference>
<sequence>MFKILHVEDDPDIQEITYLALQLSERFEVRQCSCASEAILLAKEYVADLLLLDMMMPGMNGDSLLSELRMLPQYEDTPVIFMTARANSEEVAALKQAGGIAVITKPFEPLTLAGQIMKVLNDGPVKTRV</sequence>
<feature type="domain" description="Response regulatory" evidence="3">
    <location>
        <begin position="3"/>
        <end position="120"/>
    </location>
</feature>
<dbReference type="GO" id="GO:0000160">
    <property type="term" value="P:phosphorelay signal transduction system"/>
    <property type="evidence" value="ECO:0007669"/>
    <property type="project" value="InterPro"/>
</dbReference>
<protein>
    <submittedName>
        <fullName evidence="4">Response regulator</fullName>
    </submittedName>
</protein>
<dbReference type="InterPro" id="IPR001789">
    <property type="entry name" value="Sig_transdc_resp-reg_receiver"/>
</dbReference>